<comment type="caution">
    <text evidence="2">The sequence shown here is derived from an EMBL/GenBank/DDBJ whole genome shotgun (WGS) entry which is preliminary data.</text>
</comment>
<protein>
    <submittedName>
        <fullName evidence="2">Uncharacterized protein</fullName>
    </submittedName>
</protein>
<dbReference type="EMBL" id="MIGC01012169">
    <property type="protein sequence ID" value="PHJ14710.1"/>
    <property type="molecule type" value="Genomic_DNA"/>
</dbReference>
<dbReference type="RefSeq" id="XP_067916446.1">
    <property type="nucleotide sequence ID" value="XM_068071578.1"/>
</dbReference>
<feature type="region of interest" description="Disordered" evidence="1">
    <location>
        <begin position="1"/>
        <end position="72"/>
    </location>
</feature>
<accession>A0A2C6JRZ4</accession>
<dbReference type="GeneID" id="94434789"/>
<evidence type="ECO:0000313" key="2">
    <source>
        <dbReference type="EMBL" id="PHJ14710.1"/>
    </source>
</evidence>
<evidence type="ECO:0000256" key="1">
    <source>
        <dbReference type="SAM" id="MobiDB-lite"/>
    </source>
</evidence>
<keyword evidence="3" id="KW-1185">Reference proteome</keyword>
<dbReference type="Proteomes" id="UP000221165">
    <property type="component" value="Unassembled WGS sequence"/>
</dbReference>
<feature type="compositionally biased region" description="Low complexity" evidence="1">
    <location>
        <begin position="7"/>
        <end position="19"/>
    </location>
</feature>
<proteinExistence type="predicted"/>
<dbReference type="VEuPathDB" id="ToxoDB:CSUI_011480"/>
<evidence type="ECO:0000313" key="3">
    <source>
        <dbReference type="Proteomes" id="UP000221165"/>
    </source>
</evidence>
<sequence>MTDSDSDASSLSSFSSRDSQAGRRRPHARPPLPPSRPQCSRPKFVPCLSTSKAGAGSWMSGNREPDEYPQGM</sequence>
<dbReference type="AlphaFoldDB" id="A0A2C6JRZ4"/>
<gene>
    <name evidence="2" type="ORF">CSUI_011480</name>
</gene>
<dbReference type="OrthoDB" id="331891at2759"/>
<name>A0A2C6JRZ4_9APIC</name>
<reference evidence="2 3" key="1">
    <citation type="journal article" date="2017" name="Int. J. Parasitol.">
        <title>The genome of the protozoan parasite Cystoisospora suis and a reverse vaccinology approach to identify vaccine candidates.</title>
        <authorList>
            <person name="Palmieri N."/>
            <person name="Shrestha A."/>
            <person name="Ruttkowski B."/>
            <person name="Beck T."/>
            <person name="Vogl C."/>
            <person name="Tomley F."/>
            <person name="Blake D.P."/>
            <person name="Joachim A."/>
        </authorList>
    </citation>
    <scope>NUCLEOTIDE SEQUENCE [LARGE SCALE GENOMIC DNA]</scope>
    <source>
        <strain evidence="2 3">Wien I</strain>
    </source>
</reference>
<organism evidence="2 3">
    <name type="scientific">Cystoisospora suis</name>
    <dbReference type="NCBI Taxonomy" id="483139"/>
    <lineage>
        <taxon>Eukaryota</taxon>
        <taxon>Sar</taxon>
        <taxon>Alveolata</taxon>
        <taxon>Apicomplexa</taxon>
        <taxon>Conoidasida</taxon>
        <taxon>Coccidia</taxon>
        <taxon>Eucoccidiorida</taxon>
        <taxon>Eimeriorina</taxon>
        <taxon>Sarcocystidae</taxon>
        <taxon>Cystoisospora</taxon>
    </lineage>
</organism>